<organism evidence="1 2">
    <name type="scientific">Dreissena polymorpha</name>
    <name type="common">Zebra mussel</name>
    <name type="synonym">Mytilus polymorpha</name>
    <dbReference type="NCBI Taxonomy" id="45954"/>
    <lineage>
        <taxon>Eukaryota</taxon>
        <taxon>Metazoa</taxon>
        <taxon>Spiralia</taxon>
        <taxon>Lophotrochozoa</taxon>
        <taxon>Mollusca</taxon>
        <taxon>Bivalvia</taxon>
        <taxon>Autobranchia</taxon>
        <taxon>Heteroconchia</taxon>
        <taxon>Euheterodonta</taxon>
        <taxon>Imparidentia</taxon>
        <taxon>Neoheterodontei</taxon>
        <taxon>Myida</taxon>
        <taxon>Dreissenoidea</taxon>
        <taxon>Dreissenidae</taxon>
        <taxon>Dreissena</taxon>
    </lineage>
</organism>
<proteinExistence type="predicted"/>
<evidence type="ECO:0000313" key="1">
    <source>
        <dbReference type="EMBL" id="KAH3897196.1"/>
    </source>
</evidence>
<dbReference type="EMBL" id="JAIWYP010000001">
    <property type="protein sequence ID" value="KAH3897196.1"/>
    <property type="molecule type" value="Genomic_DNA"/>
</dbReference>
<reference evidence="1" key="2">
    <citation type="submission" date="2020-11" db="EMBL/GenBank/DDBJ databases">
        <authorList>
            <person name="McCartney M.A."/>
            <person name="Auch B."/>
            <person name="Kono T."/>
            <person name="Mallez S."/>
            <person name="Becker A."/>
            <person name="Gohl D.M."/>
            <person name="Silverstein K.A.T."/>
            <person name="Koren S."/>
            <person name="Bechman K.B."/>
            <person name="Herman A."/>
            <person name="Abrahante J.E."/>
            <person name="Garbe J."/>
        </authorList>
    </citation>
    <scope>NUCLEOTIDE SEQUENCE</scope>
    <source>
        <strain evidence="1">Duluth1</strain>
        <tissue evidence="1">Whole animal</tissue>
    </source>
</reference>
<gene>
    <name evidence="1" type="ORF">DPMN_021381</name>
</gene>
<reference evidence="1" key="1">
    <citation type="journal article" date="2019" name="bioRxiv">
        <title>The Genome of the Zebra Mussel, Dreissena polymorpha: A Resource for Invasive Species Research.</title>
        <authorList>
            <person name="McCartney M.A."/>
            <person name="Auch B."/>
            <person name="Kono T."/>
            <person name="Mallez S."/>
            <person name="Zhang Y."/>
            <person name="Obille A."/>
            <person name="Becker A."/>
            <person name="Abrahante J.E."/>
            <person name="Garbe J."/>
            <person name="Badalamenti J.P."/>
            <person name="Herman A."/>
            <person name="Mangelson H."/>
            <person name="Liachko I."/>
            <person name="Sullivan S."/>
            <person name="Sone E.D."/>
            <person name="Koren S."/>
            <person name="Silverstein K.A.T."/>
            <person name="Beckman K.B."/>
            <person name="Gohl D.M."/>
        </authorList>
    </citation>
    <scope>NUCLEOTIDE SEQUENCE</scope>
    <source>
        <strain evidence="1">Duluth1</strain>
        <tissue evidence="1">Whole animal</tissue>
    </source>
</reference>
<name>A0A9D4S9X1_DREPO</name>
<dbReference type="AlphaFoldDB" id="A0A9D4S9X1"/>
<protein>
    <submittedName>
        <fullName evidence="1">Uncharacterized protein</fullName>
    </submittedName>
</protein>
<dbReference type="Proteomes" id="UP000828390">
    <property type="component" value="Unassembled WGS sequence"/>
</dbReference>
<keyword evidence="2" id="KW-1185">Reference proteome</keyword>
<comment type="caution">
    <text evidence="1">The sequence shown here is derived from an EMBL/GenBank/DDBJ whole genome shotgun (WGS) entry which is preliminary data.</text>
</comment>
<evidence type="ECO:0000313" key="2">
    <source>
        <dbReference type="Proteomes" id="UP000828390"/>
    </source>
</evidence>
<accession>A0A9D4S9X1</accession>
<sequence>MLLLAADVQVKSAGLPLGDHRVVLEVVDHCFQTGTATLTITVVDDVSEHSCFVKYGDSPQSMYMSSQYLTK</sequence>